<dbReference type="PANTHER" id="PTHR48081">
    <property type="entry name" value="AB HYDROLASE SUPERFAMILY PROTEIN C4A8.06C"/>
    <property type="match status" value="1"/>
</dbReference>
<comment type="similarity">
    <text evidence="1">Belongs to the 'GDXG' lipolytic enzyme family.</text>
</comment>
<protein>
    <submittedName>
        <fullName evidence="5">Monoterpene epsilon-lactone hydrolase</fullName>
    </submittedName>
</protein>
<keyword evidence="2 5" id="KW-0378">Hydrolase</keyword>
<dbReference type="PANTHER" id="PTHR48081:SF8">
    <property type="entry name" value="ALPHA_BETA HYDROLASE FOLD-3 DOMAIN-CONTAINING PROTEIN-RELATED"/>
    <property type="match status" value="1"/>
</dbReference>
<evidence type="ECO:0000256" key="2">
    <source>
        <dbReference type="ARBA" id="ARBA00022801"/>
    </source>
</evidence>
<dbReference type="Gene3D" id="3.40.50.1820">
    <property type="entry name" value="alpha/beta hydrolase"/>
    <property type="match status" value="1"/>
</dbReference>
<feature type="domain" description="Alpha/beta hydrolase fold-3" evidence="4">
    <location>
        <begin position="176"/>
        <end position="395"/>
    </location>
</feature>
<evidence type="ECO:0000256" key="1">
    <source>
        <dbReference type="ARBA" id="ARBA00010515"/>
    </source>
</evidence>
<evidence type="ECO:0000313" key="6">
    <source>
        <dbReference type="Proteomes" id="UP001259832"/>
    </source>
</evidence>
<dbReference type="PROSITE" id="PS01174">
    <property type="entry name" value="LIPASE_GDXG_SER"/>
    <property type="match status" value="1"/>
</dbReference>
<organism evidence="5 6">
    <name type="scientific">Phytophthora citrophthora</name>
    <dbReference type="NCBI Taxonomy" id="4793"/>
    <lineage>
        <taxon>Eukaryota</taxon>
        <taxon>Sar</taxon>
        <taxon>Stramenopiles</taxon>
        <taxon>Oomycota</taxon>
        <taxon>Peronosporomycetes</taxon>
        <taxon>Peronosporales</taxon>
        <taxon>Peronosporaceae</taxon>
        <taxon>Phytophthora</taxon>
    </lineage>
</organism>
<accession>A0AAD9GPJ1</accession>
<dbReference type="AlphaFoldDB" id="A0AAD9GPJ1"/>
<comment type="caution">
    <text evidence="5">The sequence shown here is derived from an EMBL/GenBank/DDBJ whole genome shotgun (WGS) entry which is preliminary data.</text>
</comment>
<proteinExistence type="inferred from homology"/>
<evidence type="ECO:0000256" key="3">
    <source>
        <dbReference type="PROSITE-ProRule" id="PRU10038"/>
    </source>
</evidence>
<dbReference type="Pfam" id="PF07859">
    <property type="entry name" value="Abhydrolase_3"/>
    <property type="match status" value="1"/>
</dbReference>
<dbReference type="SUPFAM" id="SSF53474">
    <property type="entry name" value="alpha/beta-Hydrolases"/>
    <property type="match status" value="1"/>
</dbReference>
<keyword evidence="6" id="KW-1185">Reference proteome</keyword>
<name>A0AAD9GPJ1_9STRA</name>
<dbReference type="InterPro" id="IPR013094">
    <property type="entry name" value="AB_hydrolase_3"/>
</dbReference>
<dbReference type="InterPro" id="IPR050300">
    <property type="entry name" value="GDXG_lipolytic_enzyme"/>
</dbReference>
<dbReference type="Proteomes" id="UP001259832">
    <property type="component" value="Unassembled WGS sequence"/>
</dbReference>
<sequence>MISMDLQKVERRLVQLLLLGLLLRFSMNSDQSRQYSSWITGGKLSILGVLLLLESSRSVCRTPGETCQLLVQISWTLGKTLVQYAARGFQPKFPKWTLRFELVRAVMNDAATMFGDRIVDPKQAPVFRWHSELFGSFMGWFALRRNRLRLEPVVFKGLEHLWIKPSASKAKKRLVVLFYHGGGYAVLSPRMYIPFCCDLLAAIQKELQSQTSDVSVELLAANYHKIPEFPFPAPVEDAVAMYEYLLQHEKLEPSQIILAGDSAGGGLVMSTLLRIRDGKSTWKSSLPLPHAAIVACPLADLTGDEDPSKAPNCVLSPSIIAASIGTYRPVGKTPSEWADASPVHCDLRGLPPILLQAASLDYLFDHSVRLAAKARADGVGNWEIDIHEGVTHVFMVYPEYILPYARVAIQRMAVYAVKQFLNTSKDSPAA</sequence>
<dbReference type="EMBL" id="JASMQC010000010">
    <property type="protein sequence ID" value="KAK1942240.1"/>
    <property type="molecule type" value="Genomic_DNA"/>
</dbReference>
<reference evidence="5" key="1">
    <citation type="submission" date="2023-08" db="EMBL/GenBank/DDBJ databases">
        <title>Reference Genome Resource for the Citrus Pathogen Phytophthora citrophthora.</title>
        <authorList>
            <person name="Moller H."/>
            <person name="Coetzee B."/>
            <person name="Rose L.J."/>
            <person name="Van Niekerk J.M."/>
        </authorList>
    </citation>
    <scope>NUCLEOTIDE SEQUENCE</scope>
    <source>
        <strain evidence="5">STE-U-9442</strain>
    </source>
</reference>
<evidence type="ECO:0000313" key="5">
    <source>
        <dbReference type="EMBL" id="KAK1942240.1"/>
    </source>
</evidence>
<gene>
    <name evidence="5" type="ORF">P3T76_006562</name>
</gene>
<feature type="active site" evidence="3">
    <location>
        <position position="262"/>
    </location>
</feature>
<dbReference type="InterPro" id="IPR029058">
    <property type="entry name" value="AB_hydrolase_fold"/>
</dbReference>
<evidence type="ECO:0000259" key="4">
    <source>
        <dbReference type="Pfam" id="PF07859"/>
    </source>
</evidence>
<dbReference type="InterPro" id="IPR033140">
    <property type="entry name" value="Lipase_GDXG_put_SER_AS"/>
</dbReference>
<dbReference type="GO" id="GO:0016787">
    <property type="term" value="F:hydrolase activity"/>
    <property type="evidence" value="ECO:0007669"/>
    <property type="project" value="UniProtKB-KW"/>
</dbReference>